<dbReference type="RefSeq" id="WP_176754877.1">
    <property type="nucleotide sequence ID" value="NZ_FMXN01000001.1"/>
</dbReference>
<dbReference type="EMBL" id="FMXN01000001">
    <property type="protein sequence ID" value="SDB07002.1"/>
    <property type="molecule type" value="Genomic_DNA"/>
</dbReference>
<proteinExistence type="predicted"/>
<dbReference type="Pfam" id="PF12069">
    <property type="entry name" value="DUF3549"/>
    <property type="match status" value="1"/>
</dbReference>
<dbReference type="STRING" id="1159017.SAMN02927930_00315"/>
<evidence type="ECO:0008006" key="3">
    <source>
        <dbReference type="Google" id="ProtNLM"/>
    </source>
</evidence>
<sequence length="342" mass="38401">MTITNLAELLNSSQSDYLIYDLGRIVQPIAVTEFAEICAQQRPYPYPLQHHAWFAVVFWGAQQPAEPFIWFLKFPLDERGLLNHLAQQEFIAQVLALLGQQLTHALTPEQEQQLQQSPYLFLPAEAKRAAFHAKLTHHWQHAPSAFYDLAKAELEQPSAEGWQQIGLQGIHDVITRLEPNSSTCQAIANHFAHYPEPLQNAVTEALEHGVPPPLLANQLQQLMQQPTAPAAVRLNALRALAGCALQATVYESWEQQLEQASVDELVIIAARHWPALAHSSPRLERYLMQVAKQNNPALFAGLVRDLLQLPSTRVAALSLLQRNDLPAVLYQAWQQFIGTHST</sequence>
<protein>
    <recommendedName>
        <fullName evidence="3">DUF3549 domain-containing protein</fullName>
    </recommendedName>
</protein>
<evidence type="ECO:0000313" key="2">
    <source>
        <dbReference type="Proteomes" id="UP000199626"/>
    </source>
</evidence>
<gene>
    <name evidence="1" type="ORF">SAMN02927930_00315</name>
</gene>
<name>A0A1G6AF33_9GAMM</name>
<reference evidence="2" key="1">
    <citation type="submission" date="2016-10" db="EMBL/GenBank/DDBJ databases">
        <authorList>
            <person name="Varghese N."/>
            <person name="Submissions S."/>
        </authorList>
    </citation>
    <scope>NUCLEOTIDE SEQUENCE [LARGE SCALE GENOMIC DNA]</scope>
    <source>
        <strain evidence="2">CGMCC 1.10824</strain>
    </source>
</reference>
<dbReference type="Proteomes" id="UP000199626">
    <property type="component" value="Unassembled WGS sequence"/>
</dbReference>
<dbReference type="AlphaFoldDB" id="A0A1G6AF33"/>
<accession>A0A1G6AF33</accession>
<evidence type="ECO:0000313" key="1">
    <source>
        <dbReference type="EMBL" id="SDB07002.1"/>
    </source>
</evidence>
<keyword evidence="2" id="KW-1185">Reference proteome</keyword>
<organism evidence="1 2">
    <name type="scientific">Pseudidiomarina indica</name>
    <dbReference type="NCBI Taxonomy" id="1159017"/>
    <lineage>
        <taxon>Bacteria</taxon>
        <taxon>Pseudomonadati</taxon>
        <taxon>Pseudomonadota</taxon>
        <taxon>Gammaproteobacteria</taxon>
        <taxon>Alteromonadales</taxon>
        <taxon>Idiomarinaceae</taxon>
        <taxon>Pseudidiomarina</taxon>
    </lineage>
</organism>
<dbReference type="InterPro" id="IPR021936">
    <property type="entry name" value="DUF3549"/>
</dbReference>